<dbReference type="AlphaFoldDB" id="A0A0C3BIF3"/>
<dbReference type="SUPFAM" id="SSF56112">
    <property type="entry name" value="Protein kinase-like (PK-like)"/>
    <property type="match status" value="1"/>
</dbReference>
<dbReference type="InterPro" id="IPR002575">
    <property type="entry name" value="Aminoglycoside_PTrfase"/>
</dbReference>
<accession>A0A0C3BIF3</accession>
<reference evidence="2 3" key="1">
    <citation type="submission" date="2014-04" db="EMBL/GenBank/DDBJ databases">
        <authorList>
            <consortium name="DOE Joint Genome Institute"/>
            <person name="Kuo A."/>
            <person name="Tarkka M."/>
            <person name="Buscot F."/>
            <person name="Kohler A."/>
            <person name="Nagy L.G."/>
            <person name="Floudas D."/>
            <person name="Copeland A."/>
            <person name="Barry K.W."/>
            <person name="Cichocki N."/>
            <person name="Veneault-Fourrey C."/>
            <person name="LaButti K."/>
            <person name="Lindquist E.A."/>
            <person name="Lipzen A."/>
            <person name="Lundell T."/>
            <person name="Morin E."/>
            <person name="Murat C."/>
            <person name="Sun H."/>
            <person name="Tunlid A."/>
            <person name="Henrissat B."/>
            <person name="Grigoriev I.V."/>
            <person name="Hibbett D.S."/>
            <person name="Martin F."/>
            <person name="Nordberg H.P."/>
            <person name="Cantor M.N."/>
            <person name="Hua S.X."/>
        </authorList>
    </citation>
    <scope>NUCLEOTIDE SEQUENCE [LARGE SCALE GENOMIC DNA]</scope>
    <source>
        <strain evidence="2 3">F 1598</strain>
    </source>
</reference>
<dbReference type="InterPro" id="IPR011009">
    <property type="entry name" value="Kinase-like_dom_sf"/>
</dbReference>
<evidence type="ECO:0000259" key="1">
    <source>
        <dbReference type="Pfam" id="PF01636"/>
    </source>
</evidence>
<dbReference type="Proteomes" id="UP000054166">
    <property type="component" value="Unassembled WGS sequence"/>
</dbReference>
<dbReference type="Pfam" id="PF01636">
    <property type="entry name" value="APH"/>
    <property type="match status" value="1"/>
</dbReference>
<organism evidence="2 3">
    <name type="scientific">Piloderma croceum (strain F 1598)</name>
    <dbReference type="NCBI Taxonomy" id="765440"/>
    <lineage>
        <taxon>Eukaryota</taxon>
        <taxon>Fungi</taxon>
        <taxon>Dikarya</taxon>
        <taxon>Basidiomycota</taxon>
        <taxon>Agaricomycotina</taxon>
        <taxon>Agaricomycetes</taxon>
        <taxon>Agaricomycetidae</taxon>
        <taxon>Atheliales</taxon>
        <taxon>Atheliaceae</taxon>
        <taxon>Piloderma</taxon>
    </lineage>
</organism>
<gene>
    <name evidence="2" type="ORF">PILCRDRAFT_825642</name>
</gene>
<sequence length="377" mass="41451">MDLFDFSSYLKCILSVPSEEIDIQQLTGGLMNLTVRASFTPPANLFRFGHLSSAILKYAPPFMAADPTQPMSVHRQAIEAQALVLLSGCSIPAISEILSKFPTLRIPKLIHHDAERHVLWMTDLGETQTLSQYLTSDPLMHDIERIATSLGAFLAELFRATRDPPDDTITLVANPSHTAQTYSFLISVTKKVLTTAGITNAELLAERVNEALQSNGTVEPCLGMADLWPGNILIDSHCNIGLVDWEYFGLSTASSELGMLVAHLHLIRLQTQASAHENSRSFTAFLLDSYFQHAPAPSSYFRRQILMAYGCELVTRLENARELEDASKGQLLNAGVRSLIAAGGSENEVDFSTLKVLDNDRGALSQDIMAMVCHRFA</sequence>
<feature type="domain" description="Aminoglycoside phosphotransferase" evidence="1">
    <location>
        <begin position="97"/>
        <end position="265"/>
    </location>
</feature>
<dbReference type="HOGENOM" id="CLU_040823_1_0_1"/>
<evidence type="ECO:0000313" key="3">
    <source>
        <dbReference type="Proteomes" id="UP000054166"/>
    </source>
</evidence>
<proteinExistence type="predicted"/>
<reference evidence="3" key="2">
    <citation type="submission" date="2015-01" db="EMBL/GenBank/DDBJ databases">
        <title>Evolutionary Origins and Diversification of the Mycorrhizal Mutualists.</title>
        <authorList>
            <consortium name="DOE Joint Genome Institute"/>
            <consortium name="Mycorrhizal Genomics Consortium"/>
            <person name="Kohler A."/>
            <person name="Kuo A."/>
            <person name="Nagy L.G."/>
            <person name="Floudas D."/>
            <person name="Copeland A."/>
            <person name="Barry K.W."/>
            <person name="Cichocki N."/>
            <person name="Veneault-Fourrey C."/>
            <person name="LaButti K."/>
            <person name="Lindquist E.A."/>
            <person name="Lipzen A."/>
            <person name="Lundell T."/>
            <person name="Morin E."/>
            <person name="Murat C."/>
            <person name="Riley R."/>
            <person name="Ohm R."/>
            <person name="Sun H."/>
            <person name="Tunlid A."/>
            <person name="Henrissat B."/>
            <person name="Grigoriev I.V."/>
            <person name="Hibbett D.S."/>
            <person name="Martin F."/>
        </authorList>
    </citation>
    <scope>NUCLEOTIDE SEQUENCE [LARGE SCALE GENOMIC DNA]</scope>
    <source>
        <strain evidence="3">F 1598</strain>
    </source>
</reference>
<protein>
    <recommendedName>
        <fullName evidence="1">Aminoglycoside phosphotransferase domain-containing protein</fullName>
    </recommendedName>
</protein>
<evidence type="ECO:0000313" key="2">
    <source>
        <dbReference type="EMBL" id="KIM77107.1"/>
    </source>
</evidence>
<dbReference type="Gene3D" id="3.30.200.20">
    <property type="entry name" value="Phosphorylase Kinase, domain 1"/>
    <property type="match status" value="1"/>
</dbReference>
<dbReference type="InParanoid" id="A0A0C3BIF3"/>
<name>A0A0C3BIF3_PILCF</name>
<dbReference type="Gene3D" id="3.90.1200.10">
    <property type="match status" value="1"/>
</dbReference>
<dbReference type="EMBL" id="KN833028">
    <property type="protein sequence ID" value="KIM77107.1"/>
    <property type="molecule type" value="Genomic_DNA"/>
</dbReference>
<dbReference type="OrthoDB" id="25129at2759"/>
<keyword evidence="3" id="KW-1185">Reference proteome</keyword>